<gene>
    <name evidence="1" type="ORF">OCBIM_22005346mg</name>
</gene>
<organism evidence="1">
    <name type="scientific">Octopus bimaculoides</name>
    <name type="common">California two-spotted octopus</name>
    <dbReference type="NCBI Taxonomy" id="37653"/>
    <lineage>
        <taxon>Eukaryota</taxon>
        <taxon>Metazoa</taxon>
        <taxon>Spiralia</taxon>
        <taxon>Lophotrochozoa</taxon>
        <taxon>Mollusca</taxon>
        <taxon>Cephalopoda</taxon>
        <taxon>Coleoidea</taxon>
        <taxon>Octopodiformes</taxon>
        <taxon>Octopoda</taxon>
        <taxon>Incirrata</taxon>
        <taxon>Octopodidae</taxon>
        <taxon>Octopus</taxon>
    </lineage>
</organism>
<sequence>MKRQSLSPTECKEKCSVDRINWNPRRHGLPPTTNGKKSNENFVNYLKENQLIANQKQYTRGNDMDIRPSQRATNGMEWRCRNCRKRVSIRKNTFVEKSKLSVYQILHIIFDIIFEMPVTSSMCPNNVSKVTAIQWYEHCREICSQKLLKDKKKLGGPNHVVKVDESLMFRRKNEVGRVVQLFWVVGFYDNIQKKRLFATLQDRKAETLEALIIENIEPGSIILTDQWAG</sequence>
<dbReference type="PANTHER" id="PTHR47163:SF2">
    <property type="entry name" value="SI:DKEY-17M8.2"/>
    <property type="match status" value="1"/>
</dbReference>
<dbReference type="EMBL" id="KQ425586">
    <property type="protein sequence ID" value="KOF69278.1"/>
    <property type="molecule type" value="Genomic_DNA"/>
</dbReference>
<dbReference type="InterPro" id="IPR053164">
    <property type="entry name" value="IS1016-like_transposase"/>
</dbReference>
<evidence type="ECO:0008006" key="2">
    <source>
        <dbReference type="Google" id="ProtNLM"/>
    </source>
</evidence>
<name>A0A0L8FX66_OCTBM</name>
<evidence type="ECO:0000313" key="1">
    <source>
        <dbReference type="EMBL" id="KOF69278.1"/>
    </source>
</evidence>
<dbReference type="AlphaFoldDB" id="A0A0L8FX66"/>
<accession>A0A0L8FX66</accession>
<reference evidence="1" key="1">
    <citation type="submission" date="2015-07" db="EMBL/GenBank/DDBJ databases">
        <title>MeaNS - Measles Nucleotide Surveillance Program.</title>
        <authorList>
            <person name="Tran T."/>
            <person name="Druce J."/>
        </authorList>
    </citation>
    <scope>NUCLEOTIDE SEQUENCE</scope>
    <source>
        <strain evidence="1">UCB-OBI-ISO-001</strain>
        <tissue evidence="1">Gonad</tissue>
    </source>
</reference>
<dbReference type="PANTHER" id="PTHR47163">
    <property type="entry name" value="DDE_TNP_IS1595 DOMAIN-CONTAINING PROTEIN"/>
    <property type="match status" value="1"/>
</dbReference>
<dbReference type="OrthoDB" id="6146223at2759"/>
<protein>
    <recommendedName>
        <fullName evidence="2">ISXO2-like transposase domain-containing protein</fullName>
    </recommendedName>
</protein>
<proteinExistence type="predicted"/>
<dbReference type="STRING" id="37653.A0A0L8FX66"/>